<evidence type="ECO:0000256" key="1">
    <source>
        <dbReference type="SAM" id="MobiDB-lite"/>
    </source>
</evidence>
<evidence type="ECO:0000313" key="2">
    <source>
        <dbReference type="EMBL" id="DAD86630.1"/>
    </source>
</evidence>
<reference evidence="2" key="1">
    <citation type="journal article" date="2021" name="Proc. Natl. Acad. Sci. U.S.A.">
        <title>A Catalog of Tens of Thousands of Viruses from Human Metagenomes Reveals Hidden Associations with Chronic Diseases.</title>
        <authorList>
            <person name="Tisza M.J."/>
            <person name="Buck C.B."/>
        </authorList>
    </citation>
    <scope>NUCLEOTIDE SEQUENCE</scope>
    <source>
        <strain evidence="2">Ct3wi9</strain>
    </source>
</reference>
<organism evidence="2">
    <name type="scientific">Myoviridae sp. ct3wi9</name>
    <dbReference type="NCBI Taxonomy" id="2826610"/>
    <lineage>
        <taxon>Viruses</taxon>
        <taxon>Duplodnaviria</taxon>
        <taxon>Heunggongvirae</taxon>
        <taxon>Uroviricota</taxon>
        <taxon>Caudoviricetes</taxon>
    </lineage>
</organism>
<sequence length="325" mass="35435">MTEEQEKSGYMGIGVVAENAILGHEELLHVAPQDQLPNMRGRLELNPQKFTTKGVDSRGKAYQSKVETGSTVTAKWLNEDSNRITPPQLMKGETVHLYRFNGDETFYWKPTNQHMNKRVQEVVVEAYAAKPKEAAKEETPTNIKNSYTRTVDTANGLMEMRTSKANGEKAAWTVQMNGKDGKLVISDGDGNFIQIDSTLTCIDIQNKDRTHIQLDKQVINIQSDKTINMKTETWNVECKTFNLKADNVKWEVGSKVEIKCPTIDLIGQVNMGGMAVTGNGGSGNGSVKGNMDVSGSQSIKGSLSASGPVDFPSGGQSGSIRGSGD</sequence>
<feature type="compositionally biased region" description="Polar residues" evidence="1">
    <location>
        <begin position="293"/>
        <end position="305"/>
    </location>
</feature>
<feature type="compositionally biased region" description="Gly residues" evidence="1">
    <location>
        <begin position="315"/>
        <end position="325"/>
    </location>
</feature>
<protein>
    <submittedName>
        <fullName evidence="2">Central spike protein</fullName>
    </submittedName>
</protein>
<proteinExistence type="predicted"/>
<name>A0A8S5MWA8_9CAUD</name>
<accession>A0A8S5MWA8</accession>
<feature type="region of interest" description="Disordered" evidence="1">
    <location>
        <begin position="283"/>
        <end position="325"/>
    </location>
</feature>
<dbReference type="EMBL" id="BK015006">
    <property type="protein sequence ID" value="DAD86630.1"/>
    <property type="molecule type" value="Genomic_DNA"/>
</dbReference>